<feature type="transmembrane region" description="Helical" evidence="14">
    <location>
        <begin position="12"/>
        <end position="34"/>
    </location>
</feature>
<evidence type="ECO:0000256" key="5">
    <source>
        <dbReference type="ARBA" id="ARBA00022553"/>
    </source>
</evidence>
<dbReference type="Proteomes" id="UP000621540">
    <property type="component" value="Unassembled WGS sequence"/>
</dbReference>
<keyword evidence="7 14" id="KW-0812">Transmembrane</keyword>
<evidence type="ECO:0000256" key="12">
    <source>
        <dbReference type="ARBA" id="ARBA00023012"/>
    </source>
</evidence>
<dbReference type="RefSeq" id="WP_147618003.1">
    <property type="nucleotide sequence ID" value="NZ_JACOQH010000001.1"/>
</dbReference>
<accession>A0ABR7I6G7</accession>
<evidence type="ECO:0000256" key="9">
    <source>
        <dbReference type="ARBA" id="ARBA00022777"/>
    </source>
</evidence>
<evidence type="ECO:0000256" key="3">
    <source>
        <dbReference type="ARBA" id="ARBA00012438"/>
    </source>
</evidence>
<dbReference type="Gene3D" id="6.10.340.10">
    <property type="match status" value="1"/>
</dbReference>
<evidence type="ECO:0000256" key="6">
    <source>
        <dbReference type="ARBA" id="ARBA00022679"/>
    </source>
</evidence>
<evidence type="ECO:0000256" key="4">
    <source>
        <dbReference type="ARBA" id="ARBA00022475"/>
    </source>
</evidence>
<evidence type="ECO:0000256" key="7">
    <source>
        <dbReference type="ARBA" id="ARBA00022692"/>
    </source>
</evidence>
<dbReference type="SMART" id="SM00387">
    <property type="entry name" value="HATPase_c"/>
    <property type="match status" value="1"/>
</dbReference>
<dbReference type="PANTHER" id="PTHR45528">
    <property type="entry name" value="SENSOR HISTIDINE KINASE CPXA"/>
    <property type="match status" value="1"/>
</dbReference>
<keyword evidence="6" id="KW-0808">Transferase</keyword>
<feature type="domain" description="Histidine kinase" evidence="15">
    <location>
        <begin position="252"/>
        <end position="464"/>
    </location>
</feature>
<dbReference type="InterPro" id="IPR003594">
    <property type="entry name" value="HATPase_dom"/>
</dbReference>
<feature type="domain" description="HAMP" evidence="16">
    <location>
        <begin position="185"/>
        <end position="237"/>
    </location>
</feature>
<sequence length="464" mass="53675">MKNRRKNISKFLKTNFILFSLIILVVFLCANFFIQMMGDKYLLTEAQHYFADTLISEEYSSIDTNYIRSIEGWLSILDDDLHVIYTTNDEEVGAYTQQQLIELTKGELLRNDEKVYASMKYFTDEKGEERLGIVCIPAKYVQVTVTITNMKYGIRNILLIYIGGMLVIIAGYILAVWGLSCYMKKELTNPIYMLINAFNEISTGNYSVRVDFDTVTEFVEIRDSFNSMVKRLFDMEEEKRVSYQQRQQLLTDIGHDLKTPTTIIQGYSSVVLEGRVTEEHKEKCMRIINENATNLAELIELLLDYTRFDCADYKLTLTNYDLGEFLRRIIAEKILLFEEHQINLVIDIPNRKVEAEIDFKILKRAIVNLLNNIIQHNPTGINALVCLTDQKKIIIADSGELIPEEIKDKIFDPFVCGDKARNPEKHNSGLGLSITKKIVEMHNGRLYLEQGWKEYTKAFVIDLS</sequence>
<keyword evidence="8" id="KW-0547">Nucleotide-binding</keyword>
<evidence type="ECO:0000256" key="11">
    <source>
        <dbReference type="ARBA" id="ARBA00022989"/>
    </source>
</evidence>
<dbReference type="InterPro" id="IPR036890">
    <property type="entry name" value="HATPase_C_sf"/>
</dbReference>
<dbReference type="InterPro" id="IPR050398">
    <property type="entry name" value="HssS/ArlS-like"/>
</dbReference>
<evidence type="ECO:0000259" key="16">
    <source>
        <dbReference type="PROSITE" id="PS50885"/>
    </source>
</evidence>
<dbReference type="PROSITE" id="PS50885">
    <property type="entry name" value="HAMP"/>
    <property type="match status" value="1"/>
</dbReference>
<evidence type="ECO:0000256" key="8">
    <source>
        <dbReference type="ARBA" id="ARBA00022741"/>
    </source>
</evidence>
<dbReference type="CDD" id="cd06225">
    <property type="entry name" value="HAMP"/>
    <property type="match status" value="1"/>
</dbReference>
<keyword evidence="4" id="KW-1003">Cell membrane</keyword>
<name>A0ABR7I6G7_9FIRM</name>
<dbReference type="SUPFAM" id="SSF47384">
    <property type="entry name" value="Homodimeric domain of signal transducing histidine kinase"/>
    <property type="match status" value="1"/>
</dbReference>
<dbReference type="PANTHER" id="PTHR45528:SF1">
    <property type="entry name" value="SENSOR HISTIDINE KINASE CPXA"/>
    <property type="match status" value="1"/>
</dbReference>
<dbReference type="SUPFAM" id="SSF158472">
    <property type="entry name" value="HAMP domain-like"/>
    <property type="match status" value="1"/>
</dbReference>
<dbReference type="InterPro" id="IPR004358">
    <property type="entry name" value="Sig_transdc_His_kin-like_C"/>
</dbReference>
<feature type="transmembrane region" description="Helical" evidence="14">
    <location>
        <begin position="158"/>
        <end position="179"/>
    </location>
</feature>
<comment type="subcellular location">
    <subcellularLocation>
        <location evidence="2">Cell membrane</location>
        <topology evidence="2">Multi-pass membrane protein</topology>
    </subcellularLocation>
</comment>
<dbReference type="PRINTS" id="PR00344">
    <property type="entry name" value="BCTRLSENSOR"/>
</dbReference>
<comment type="caution">
    <text evidence="17">The sequence shown here is derived from an EMBL/GenBank/DDBJ whole genome shotgun (WGS) entry which is preliminary data.</text>
</comment>
<dbReference type="InterPro" id="IPR003660">
    <property type="entry name" value="HAMP_dom"/>
</dbReference>
<proteinExistence type="predicted"/>
<keyword evidence="18" id="KW-1185">Reference proteome</keyword>
<dbReference type="InterPro" id="IPR003661">
    <property type="entry name" value="HisK_dim/P_dom"/>
</dbReference>
<dbReference type="InterPro" id="IPR036097">
    <property type="entry name" value="HisK_dim/P_sf"/>
</dbReference>
<dbReference type="Pfam" id="PF02518">
    <property type="entry name" value="HATPase_c"/>
    <property type="match status" value="1"/>
</dbReference>
<evidence type="ECO:0000256" key="13">
    <source>
        <dbReference type="ARBA" id="ARBA00023136"/>
    </source>
</evidence>
<evidence type="ECO:0000259" key="15">
    <source>
        <dbReference type="PROSITE" id="PS50109"/>
    </source>
</evidence>
<evidence type="ECO:0000256" key="2">
    <source>
        <dbReference type="ARBA" id="ARBA00004651"/>
    </source>
</evidence>
<dbReference type="Pfam" id="PF00512">
    <property type="entry name" value="HisKA"/>
    <property type="match status" value="1"/>
</dbReference>
<dbReference type="EC" id="2.7.13.3" evidence="3"/>
<comment type="catalytic activity">
    <reaction evidence="1">
        <text>ATP + protein L-histidine = ADP + protein N-phospho-L-histidine.</text>
        <dbReference type="EC" id="2.7.13.3"/>
    </reaction>
</comment>
<dbReference type="EMBL" id="JACOQH010000001">
    <property type="protein sequence ID" value="MBC5752519.1"/>
    <property type="molecule type" value="Genomic_DNA"/>
</dbReference>
<keyword evidence="5" id="KW-0597">Phosphoprotein</keyword>
<keyword evidence="11 14" id="KW-1133">Transmembrane helix</keyword>
<keyword evidence="13 14" id="KW-0472">Membrane</keyword>
<keyword evidence="9 17" id="KW-0418">Kinase</keyword>
<protein>
    <recommendedName>
        <fullName evidence="3">histidine kinase</fullName>
        <ecNumber evidence="3">2.7.13.3</ecNumber>
    </recommendedName>
</protein>
<dbReference type="Gene3D" id="1.10.287.130">
    <property type="match status" value="1"/>
</dbReference>
<dbReference type="CDD" id="cd00082">
    <property type="entry name" value="HisKA"/>
    <property type="match status" value="1"/>
</dbReference>
<keyword evidence="10" id="KW-0067">ATP-binding</keyword>
<evidence type="ECO:0000256" key="14">
    <source>
        <dbReference type="SAM" id="Phobius"/>
    </source>
</evidence>
<dbReference type="InterPro" id="IPR005467">
    <property type="entry name" value="His_kinase_dom"/>
</dbReference>
<gene>
    <name evidence="17" type="ORF">H8Z76_00510</name>
</gene>
<keyword evidence="12" id="KW-0902">Two-component regulatory system</keyword>
<dbReference type="GO" id="GO:0016301">
    <property type="term" value="F:kinase activity"/>
    <property type="evidence" value="ECO:0007669"/>
    <property type="project" value="UniProtKB-KW"/>
</dbReference>
<dbReference type="SMART" id="SM00304">
    <property type="entry name" value="HAMP"/>
    <property type="match status" value="1"/>
</dbReference>
<evidence type="ECO:0000256" key="10">
    <source>
        <dbReference type="ARBA" id="ARBA00022840"/>
    </source>
</evidence>
<evidence type="ECO:0000313" key="17">
    <source>
        <dbReference type="EMBL" id="MBC5752519.1"/>
    </source>
</evidence>
<dbReference type="SUPFAM" id="SSF55874">
    <property type="entry name" value="ATPase domain of HSP90 chaperone/DNA topoisomerase II/histidine kinase"/>
    <property type="match status" value="1"/>
</dbReference>
<evidence type="ECO:0000313" key="18">
    <source>
        <dbReference type="Proteomes" id="UP000621540"/>
    </source>
</evidence>
<dbReference type="PROSITE" id="PS50109">
    <property type="entry name" value="HIS_KIN"/>
    <property type="match status" value="1"/>
</dbReference>
<organism evidence="17 18">
    <name type="scientific">Roseburia yibonii</name>
    <dbReference type="NCBI Taxonomy" id="2763063"/>
    <lineage>
        <taxon>Bacteria</taxon>
        <taxon>Bacillati</taxon>
        <taxon>Bacillota</taxon>
        <taxon>Clostridia</taxon>
        <taxon>Lachnospirales</taxon>
        <taxon>Lachnospiraceae</taxon>
        <taxon>Roseburia</taxon>
    </lineage>
</organism>
<dbReference type="SMART" id="SM00388">
    <property type="entry name" value="HisKA"/>
    <property type="match status" value="1"/>
</dbReference>
<reference evidence="17 18" key="1">
    <citation type="submission" date="2020-08" db="EMBL/GenBank/DDBJ databases">
        <title>Genome public.</title>
        <authorList>
            <person name="Liu C."/>
            <person name="Sun Q."/>
        </authorList>
    </citation>
    <scope>NUCLEOTIDE SEQUENCE [LARGE SCALE GENOMIC DNA]</scope>
    <source>
        <strain evidence="17 18">BX0805</strain>
    </source>
</reference>
<dbReference type="Gene3D" id="3.30.565.10">
    <property type="entry name" value="Histidine kinase-like ATPase, C-terminal domain"/>
    <property type="match status" value="1"/>
</dbReference>
<evidence type="ECO:0000256" key="1">
    <source>
        <dbReference type="ARBA" id="ARBA00000085"/>
    </source>
</evidence>